<evidence type="ECO:0000256" key="2">
    <source>
        <dbReference type="ARBA" id="ARBA00022690"/>
    </source>
</evidence>
<dbReference type="SUPFAM" id="SSF54403">
    <property type="entry name" value="Cystatin/monellin"/>
    <property type="match status" value="1"/>
</dbReference>
<evidence type="ECO:0000259" key="6">
    <source>
        <dbReference type="Pfam" id="PF16845"/>
    </source>
</evidence>
<dbReference type="CDD" id="cd00042">
    <property type="entry name" value="CY"/>
    <property type="match status" value="1"/>
</dbReference>
<dbReference type="InterPro" id="IPR046350">
    <property type="entry name" value="Cystatin_sf"/>
</dbReference>
<reference evidence="7" key="3">
    <citation type="submission" date="2015-04" db="UniProtKB">
        <authorList>
            <consortium name="EnsemblPlants"/>
        </authorList>
    </citation>
    <scope>IDENTIFICATION</scope>
</reference>
<dbReference type="AlphaFoldDB" id="A0A0D9UZZ6"/>
<dbReference type="STRING" id="77586.A0A0D9UZZ6"/>
<evidence type="ECO:0000256" key="5">
    <source>
        <dbReference type="SAM" id="SignalP"/>
    </source>
</evidence>
<evidence type="ECO:0000313" key="7">
    <source>
        <dbReference type="EnsemblPlants" id="LPERR01G11340.1"/>
    </source>
</evidence>
<dbReference type="Pfam" id="PF16845">
    <property type="entry name" value="SQAPI"/>
    <property type="match status" value="1"/>
</dbReference>
<dbReference type="HOGENOM" id="CLU_113093_2_1_1"/>
<reference evidence="8" key="2">
    <citation type="submission" date="2013-12" db="EMBL/GenBank/DDBJ databases">
        <authorList>
            <person name="Yu Y."/>
            <person name="Lee S."/>
            <person name="de Baynast K."/>
            <person name="Wissotski M."/>
            <person name="Liu L."/>
            <person name="Talag J."/>
            <person name="Goicoechea J."/>
            <person name="Angelova A."/>
            <person name="Jetty R."/>
            <person name="Kudrna D."/>
            <person name="Golser W."/>
            <person name="Rivera L."/>
            <person name="Zhang J."/>
            <person name="Wing R."/>
        </authorList>
    </citation>
    <scope>NUCLEOTIDE SEQUENCE</scope>
</reference>
<keyword evidence="8" id="KW-1185">Reference proteome</keyword>
<proteinExistence type="inferred from homology"/>
<dbReference type="InterPro" id="IPR000010">
    <property type="entry name" value="Cystatin_dom"/>
</dbReference>
<sequence>MRTISHLLLAAVAIIAVVCTAAAAAPRTMDDWSPIENTDDPHIQELGQWAVSEENKKVLKMALTFSKVTSGEQKDIAGVEYRRLHIDASRYDVISSYTAVVIEQVDTRKLVSFWGNQSCLRLRATTDRPKLRLC</sequence>
<feature type="domain" description="Cystatin" evidence="6">
    <location>
        <begin position="35"/>
        <end position="113"/>
    </location>
</feature>
<feature type="signal peptide" evidence="5">
    <location>
        <begin position="1"/>
        <end position="24"/>
    </location>
</feature>
<dbReference type="PANTHER" id="PTHR47116">
    <property type="entry name" value="PHLOEM FILAMENT PROTEIN"/>
    <property type="match status" value="1"/>
</dbReference>
<comment type="similarity">
    <text evidence="1">Belongs to the cystatin family. Phytocystatin subfamily.</text>
</comment>
<keyword evidence="4" id="KW-0611">Plant defense</keyword>
<evidence type="ECO:0000256" key="4">
    <source>
        <dbReference type="ARBA" id="ARBA00022821"/>
    </source>
</evidence>
<accession>A0A0D9UZZ6</accession>
<dbReference type="EnsemblPlants" id="LPERR01G11340.1">
    <property type="protein sequence ID" value="LPERR01G11340.1"/>
    <property type="gene ID" value="LPERR01G11340"/>
</dbReference>
<protein>
    <recommendedName>
        <fullName evidence="6">Cystatin domain-containing protein</fullName>
    </recommendedName>
</protein>
<evidence type="ECO:0000313" key="8">
    <source>
        <dbReference type="Proteomes" id="UP000032180"/>
    </source>
</evidence>
<organism evidence="7 8">
    <name type="scientific">Leersia perrieri</name>
    <dbReference type="NCBI Taxonomy" id="77586"/>
    <lineage>
        <taxon>Eukaryota</taxon>
        <taxon>Viridiplantae</taxon>
        <taxon>Streptophyta</taxon>
        <taxon>Embryophyta</taxon>
        <taxon>Tracheophyta</taxon>
        <taxon>Spermatophyta</taxon>
        <taxon>Magnoliopsida</taxon>
        <taxon>Liliopsida</taxon>
        <taxon>Poales</taxon>
        <taxon>Poaceae</taxon>
        <taxon>BOP clade</taxon>
        <taxon>Oryzoideae</taxon>
        <taxon>Oryzeae</taxon>
        <taxon>Oryzinae</taxon>
        <taxon>Leersia</taxon>
    </lineage>
</organism>
<dbReference type="Gramene" id="LPERR01G11340.1">
    <property type="protein sequence ID" value="LPERR01G11340.1"/>
    <property type="gene ID" value="LPERR01G11340"/>
</dbReference>
<reference evidence="7 8" key="1">
    <citation type="submission" date="2012-08" db="EMBL/GenBank/DDBJ databases">
        <title>Oryza genome evolution.</title>
        <authorList>
            <person name="Wing R.A."/>
        </authorList>
    </citation>
    <scope>NUCLEOTIDE SEQUENCE</scope>
</reference>
<keyword evidence="3" id="KW-0789">Thiol protease inhibitor</keyword>
<dbReference type="Gene3D" id="3.10.450.10">
    <property type="match status" value="1"/>
</dbReference>
<name>A0A0D9UZZ6_9ORYZ</name>
<feature type="chain" id="PRO_5018646879" description="Cystatin domain-containing protein" evidence="5">
    <location>
        <begin position="25"/>
        <end position="134"/>
    </location>
</feature>
<evidence type="ECO:0000256" key="3">
    <source>
        <dbReference type="ARBA" id="ARBA00022704"/>
    </source>
</evidence>
<keyword evidence="5" id="KW-0732">Signal</keyword>
<keyword evidence="2" id="KW-0646">Protease inhibitor</keyword>
<dbReference type="InterPro" id="IPR027214">
    <property type="entry name" value="Cystatin"/>
</dbReference>
<dbReference type="GO" id="GO:0004869">
    <property type="term" value="F:cysteine-type endopeptidase inhibitor activity"/>
    <property type="evidence" value="ECO:0007669"/>
    <property type="project" value="UniProtKB-KW"/>
</dbReference>
<evidence type="ECO:0000256" key="1">
    <source>
        <dbReference type="ARBA" id="ARBA00007233"/>
    </source>
</evidence>
<dbReference type="GO" id="GO:0006952">
    <property type="term" value="P:defense response"/>
    <property type="evidence" value="ECO:0007669"/>
    <property type="project" value="UniProtKB-KW"/>
</dbReference>
<dbReference type="Proteomes" id="UP000032180">
    <property type="component" value="Chromosome 1"/>
</dbReference>